<keyword evidence="3" id="KW-1185">Reference proteome</keyword>
<organism evidence="2 3">
    <name type="scientific">Polluticaenibacter yanchengensis</name>
    <dbReference type="NCBI Taxonomy" id="3014562"/>
    <lineage>
        <taxon>Bacteria</taxon>
        <taxon>Pseudomonadati</taxon>
        <taxon>Bacteroidota</taxon>
        <taxon>Chitinophagia</taxon>
        <taxon>Chitinophagales</taxon>
        <taxon>Chitinophagaceae</taxon>
        <taxon>Polluticaenibacter</taxon>
    </lineage>
</organism>
<accession>A0ABT4UEN4</accession>
<comment type="caution">
    <text evidence="2">The sequence shown here is derived from an EMBL/GenBank/DDBJ whole genome shotgun (WGS) entry which is preliminary data.</text>
</comment>
<evidence type="ECO:0000256" key="1">
    <source>
        <dbReference type="SAM" id="Phobius"/>
    </source>
</evidence>
<sequence length="248" mass="28336">MSLSVILIYPLQTAKLLINFIILLLMPIINLTCEPNINAVMLENEELKLLQKSYQLIEDQCVIIKDDNLISHITNSILQLVSKAQYSVYTIQMLLQTNKDHPTSYIAFAILDAGYPVKSNLTQSHIRVYHLLINGFAHLSTDFGKTIIRPATKLDKMVSRFWNSSIKFEGADLFNKRYYLESTEKEKVKSLFNIEFLKSISKMNNISICIEHNKMVISFLTPLKPGHSVMLANILNNCHFISNGENAR</sequence>
<keyword evidence="1" id="KW-0472">Membrane</keyword>
<dbReference type="Proteomes" id="UP001210231">
    <property type="component" value="Unassembled WGS sequence"/>
</dbReference>
<protein>
    <submittedName>
        <fullName evidence="2">Uncharacterized protein</fullName>
    </submittedName>
</protein>
<dbReference type="RefSeq" id="WP_407029631.1">
    <property type="nucleotide sequence ID" value="NZ_JAQGEF010000001.1"/>
</dbReference>
<keyword evidence="1" id="KW-0812">Transmembrane</keyword>
<feature type="transmembrane region" description="Helical" evidence="1">
    <location>
        <begin position="7"/>
        <end position="29"/>
    </location>
</feature>
<evidence type="ECO:0000313" key="3">
    <source>
        <dbReference type="Proteomes" id="UP001210231"/>
    </source>
</evidence>
<gene>
    <name evidence="2" type="ORF">O3P16_00655</name>
</gene>
<name>A0ABT4UEN4_9BACT</name>
<evidence type="ECO:0000313" key="2">
    <source>
        <dbReference type="EMBL" id="MDA3613299.1"/>
    </source>
</evidence>
<proteinExistence type="predicted"/>
<reference evidence="2 3" key="1">
    <citation type="submission" date="2022-12" db="EMBL/GenBank/DDBJ databases">
        <title>Chitinophagaceae gen. sp. nov., a new member of the family Chitinophagaceae, isolated from soil in a chemical factory.</title>
        <authorList>
            <person name="Ke Z."/>
        </authorList>
    </citation>
    <scope>NUCLEOTIDE SEQUENCE [LARGE SCALE GENOMIC DNA]</scope>
    <source>
        <strain evidence="2 3">LY-5</strain>
    </source>
</reference>
<keyword evidence="1" id="KW-1133">Transmembrane helix</keyword>
<dbReference type="EMBL" id="JAQGEF010000001">
    <property type="protein sequence ID" value="MDA3613299.1"/>
    <property type="molecule type" value="Genomic_DNA"/>
</dbReference>